<keyword evidence="2" id="KW-1185">Reference proteome</keyword>
<organism evidence="1 2">
    <name type="scientific">Chryseomicrobium palamuruense</name>
    <dbReference type="NCBI Taxonomy" id="682973"/>
    <lineage>
        <taxon>Bacteria</taxon>
        <taxon>Bacillati</taxon>
        <taxon>Bacillota</taxon>
        <taxon>Bacilli</taxon>
        <taxon>Bacillales</taxon>
        <taxon>Caryophanaceae</taxon>
        <taxon>Chryseomicrobium</taxon>
    </lineage>
</organism>
<reference evidence="2" key="1">
    <citation type="journal article" date="2019" name="Int. J. Syst. Evol. Microbiol.">
        <title>The Global Catalogue of Microorganisms (GCM) 10K type strain sequencing project: providing services to taxonomists for standard genome sequencing and annotation.</title>
        <authorList>
            <consortium name="The Broad Institute Genomics Platform"/>
            <consortium name="The Broad Institute Genome Sequencing Center for Infectious Disease"/>
            <person name="Wu L."/>
            <person name="Ma J."/>
        </authorList>
    </citation>
    <scope>NUCLEOTIDE SEQUENCE [LARGE SCALE GENOMIC DNA]</scope>
    <source>
        <strain evidence="2">CCUG 50353</strain>
    </source>
</reference>
<gene>
    <name evidence="1" type="ORF">ACFO0S_05965</name>
</gene>
<comment type="caution">
    <text evidence="1">The sequence shown here is derived from an EMBL/GenBank/DDBJ whole genome shotgun (WGS) entry which is preliminary data.</text>
</comment>
<dbReference type="EMBL" id="JBHSEF010000011">
    <property type="protein sequence ID" value="MFC4354626.1"/>
    <property type="molecule type" value="Genomic_DNA"/>
</dbReference>
<name>A0ABV8UV57_9BACL</name>
<accession>A0ABV8UV57</accession>
<dbReference type="RefSeq" id="WP_378140898.1">
    <property type="nucleotide sequence ID" value="NZ_JBHSEF010000011.1"/>
</dbReference>
<proteinExistence type="predicted"/>
<sequence>MELAIYSKETDEPVKLEDESFLAEPLSILKTQIENYLYVSKPHYADWKVEGYVLELDDIFRFYNLLVGLYIPKSKLAAVDEVLQSMWTNPDFNYALTYEANEGIAELNIPINYVKNFNEHATIGETILFSENILKRISERTA</sequence>
<dbReference type="Proteomes" id="UP001595733">
    <property type="component" value="Unassembled WGS sequence"/>
</dbReference>
<evidence type="ECO:0000313" key="1">
    <source>
        <dbReference type="EMBL" id="MFC4354626.1"/>
    </source>
</evidence>
<evidence type="ECO:0000313" key="2">
    <source>
        <dbReference type="Proteomes" id="UP001595733"/>
    </source>
</evidence>
<protein>
    <submittedName>
        <fullName evidence="1">Uncharacterized protein</fullName>
    </submittedName>
</protein>